<name>A0A2S8FWM9_9BACT</name>
<dbReference type="Proteomes" id="UP000239388">
    <property type="component" value="Unassembled WGS sequence"/>
</dbReference>
<reference evidence="1 2" key="1">
    <citation type="submission" date="2018-02" db="EMBL/GenBank/DDBJ databases">
        <title>Comparative genomes isolates from brazilian mangrove.</title>
        <authorList>
            <person name="Araujo J.E."/>
            <person name="Taketani R.G."/>
            <person name="Silva M.C.P."/>
            <person name="Loureco M.V."/>
            <person name="Andreote F.D."/>
        </authorList>
    </citation>
    <scope>NUCLEOTIDE SEQUENCE [LARGE SCALE GENOMIC DNA]</scope>
    <source>
        <strain evidence="1 2">NAP PRIS-MGV</strain>
    </source>
</reference>
<dbReference type="EMBL" id="PUIB01000012">
    <property type="protein sequence ID" value="PQO36578.1"/>
    <property type="molecule type" value="Genomic_DNA"/>
</dbReference>
<accession>A0A2S8FWM9</accession>
<dbReference type="InterPro" id="IPR032675">
    <property type="entry name" value="LRR_dom_sf"/>
</dbReference>
<evidence type="ECO:0000313" key="1">
    <source>
        <dbReference type="EMBL" id="PQO36578.1"/>
    </source>
</evidence>
<dbReference type="SUPFAM" id="SSF52047">
    <property type="entry name" value="RNI-like"/>
    <property type="match status" value="1"/>
</dbReference>
<gene>
    <name evidence="1" type="ORF">C5Y98_11320</name>
</gene>
<comment type="caution">
    <text evidence="1">The sequence shown here is derived from an EMBL/GenBank/DDBJ whole genome shotgun (WGS) entry which is preliminary data.</text>
</comment>
<evidence type="ECO:0008006" key="3">
    <source>
        <dbReference type="Google" id="ProtNLM"/>
    </source>
</evidence>
<dbReference type="Gene3D" id="3.80.10.10">
    <property type="entry name" value="Ribonuclease Inhibitor"/>
    <property type="match status" value="1"/>
</dbReference>
<sequence length="308" mass="34607">MRTLLVLVTGLCLFLGLLGRGMLAAKTEQNVVSQIQAAGGKVLYDFEAAQVHEYFENEIEAFHPPPPWLDRKLGIYVQSRVARVALEGDFSEDLIPPLRQLSRLQKLTIRRDSLSRESLEVVARLPSLRTLSLDCQQFSAEQLRLLAQSKSLETIELHGACAKADVVAQLRHFPVLKEVALGDSLANDASLKALSSCERLETLRLLWTDASNNGLQYLTTLPHLKFFRSLGSNIDEQGYPFFMQMPALETLEVYYPPRVYFGMGIITGPTLGTMDEVRIAFGKGPYIPDTSLFDDVRKLHRQISRLEE</sequence>
<evidence type="ECO:0000313" key="2">
    <source>
        <dbReference type="Proteomes" id="UP000239388"/>
    </source>
</evidence>
<dbReference type="AlphaFoldDB" id="A0A2S8FWM9"/>
<protein>
    <recommendedName>
        <fullName evidence="3">Leucine Rich repeats (2 copies)</fullName>
    </recommendedName>
</protein>
<organism evidence="1 2">
    <name type="scientific">Blastopirellula marina</name>
    <dbReference type="NCBI Taxonomy" id="124"/>
    <lineage>
        <taxon>Bacteria</taxon>
        <taxon>Pseudomonadati</taxon>
        <taxon>Planctomycetota</taxon>
        <taxon>Planctomycetia</taxon>
        <taxon>Pirellulales</taxon>
        <taxon>Pirellulaceae</taxon>
        <taxon>Blastopirellula</taxon>
    </lineage>
</organism>
<proteinExistence type="predicted"/>